<accession>A0A0G0IVH2</accession>
<dbReference type="EMBL" id="LBUE01000033">
    <property type="protein sequence ID" value="KKQ55060.1"/>
    <property type="molecule type" value="Genomic_DNA"/>
</dbReference>
<dbReference type="PANTHER" id="PTHR11803">
    <property type="entry name" value="2-IMINOBUTANOATE/2-IMINOPROPANOATE DEAMINASE RIDA"/>
    <property type="match status" value="1"/>
</dbReference>
<gene>
    <name evidence="2" type="ORF">US75_C0033G0004</name>
</gene>
<dbReference type="STRING" id="1618583.US75_C0033G0004"/>
<dbReference type="AlphaFoldDB" id="A0A0G0IVH2"/>
<dbReference type="GO" id="GO:0019239">
    <property type="term" value="F:deaminase activity"/>
    <property type="evidence" value="ECO:0007669"/>
    <property type="project" value="TreeGrafter"/>
</dbReference>
<comment type="similarity">
    <text evidence="1">Belongs to the RutC family.</text>
</comment>
<dbReference type="InterPro" id="IPR035959">
    <property type="entry name" value="RutC-like_sf"/>
</dbReference>
<dbReference type="SUPFAM" id="SSF55298">
    <property type="entry name" value="YjgF-like"/>
    <property type="match status" value="1"/>
</dbReference>
<dbReference type="InterPro" id="IPR019897">
    <property type="entry name" value="RidA_CS"/>
</dbReference>
<dbReference type="GO" id="GO:0005829">
    <property type="term" value="C:cytosol"/>
    <property type="evidence" value="ECO:0007669"/>
    <property type="project" value="TreeGrafter"/>
</dbReference>
<dbReference type="InterPro" id="IPR006175">
    <property type="entry name" value="YjgF/YER057c/UK114"/>
</dbReference>
<dbReference type="CDD" id="cd00448">
    <property type="entry name" value="YjgF_YER057c_UK114_family"/>
    <property type="match status" value="1"/>
</dbReference>
<proteinExistence type="inferred from homology"/>
<dbReference type="Pfam" id="PF01042">
    <property type="entry name" value="Ribonuc_L-PSP"/>
    <property type="match status" value="1"/>
</dbReference>
<organism evidence="2 3">
    <name type="scientific">Candidatus Woesebacteria bacterium GW2011_GWC1_38_13</name>
    <dbReference type="NCBI Taxonomy" id="1618583"/>
    <lineage>
        <taxon>Bacteria</taxon>
        <taxon>Candidatus Woeseibacteriota</taxon>
    </lineage>
</organism>
<dbReference type="Proteomes" id="UP000034096">
    <property type="component" value="Unassembled WGS sequence"/>
</dbReference>
<comment type="caution">
    <text evidence="2">The sequence shown here is derived from an EMBL/GenBank/DDBJ whole genome shotgun (WGS) entry which is preliminary data.</text>
</comment>
<protein>
    <submittedName>
        <fullName evidence="2">Endoribonuclease L-PSP, TdcF protein</fullName>
    </submittedName>
</protein>
<evidence type="ECO:0000313" key="2">
    <source>
        <dbReference type="EMBL" id="KKQ55060.1"/>
    </source>
</evidence>
<reference evidence="2 3" key="1">
    <citation type="journal article" date="2015" name="Nature">
        <title>rRNA introns, odd ribosomes, and small enigmatic genomes across a large radiation of phyla.</title>
        <authorList>
            <person name="Brown C.T."/>
            <person name="Hug L.A."/>
            <person name="Thomas B.C."/>
            <person name="Sharon I."/>
            <person name="Castelle C.J."/>
            <person name="Singh A."/>
            <person name="Wilkins M.J."/>
            <person name="Williams K.H."/>
            <person name="Banfield J.F."/>
        </authorList>
    </citation>
    <scope>NUCLEOTIDE SEQUENCE [LARGE SCALE GENOMIC DNA]</scope>
</reference>
<dbReference type="Gene3D" id="3.30.1330.40">
    <property type="entry name" value="RutC-like"/>
    <property type="match status" value="1"/>
</dbReference>
<name>A0A0G0IVH2_9BACT</name>
<sequence>MTSEGKVLEGTIAEKTKQVMENIKSELKNAGLDVSDIVYAQVFLTDIANYQEFNDEYVKHLVEPYPARFVVAVKELPLEAKVEISVIASNK</sequence>
<dbReference type="PROSITE" id="PS01094">
    <property type="entry name" value="UPF0076"/>
    <property type="match status" value="1"/>
</dbReference>
<dbReference type="PANTHER" id="PTHR11803:SF58">
    <property type="entry name" value="PROTEIN HMF1-RELATED"/>
    <property type="match status" value="1"/>
</dbReference>
<evidence type="ECO:0000256" key="1">
    <source>
        <dbReference type="ARBA" id="ARBA00010552"/>
    </source>
</evidence>
<evidence type="ECO:0000313" key="3">
    <source>
        <dbReference type="Proteomes" id="UP000034096"/>
    </source>
</evidence>